<evidence type="ECO:0000313" key="3">
    <source>
        <dbReference type="Proteomes" id="UP000191522"/>
    </source>
</evidence>
<evidence type="ECO:0000313" key="2">
    <source>
        <dbReference type="EMBL" id="OQD67352.1"/>
    </source>
</evidence>
<name>A0A1V6NS63_PENDC</name>
<comment type="caution">
    <text evidence="2">The sequence shown here is derived from an EMBL/GenBank/DDBJ whole genome shotgun (WGS) entry which is preliminary data.</text>
</comment>
<sequence length="75" mass="8357">MAPPFVFEPLRETFLLPVTPGTQSRGTYYVTCPNCKKPVKKRTSCCGSKRAISPSGLLTEHDNFDKAHESDKPDE</sequence>
<gene>
    <name evidence="2" type="ORF">PENDEC_c039G06907</name>
</gene>
<reference evidence="3" key="1">
    <citation type="journal article" date="2017" name="Nat. Microbiol.">
        <title>Global analysis of biosynthetic gene clusters reveals vast potential of secondary metabolite production in Penicillium species.</title>
        <authorList>
            <person name="Nielsen J.C."/>
            <person name="Grijseels S."/>
            <person name="Prigent S."/>
            <person name="Ji B."/>
            <person name="Dainat J."/>
            <person name="Nielsen K.F."/>
            <person name="Frisvad J.C."/>
            <person name="Workman M."/>
            <person name="Nielsen J."/>
        </authorList>
    </citation>
    <scope>NUCLEOTIDE SEQUENCE [LARGE SCALE GENOMIC DNA]</scope>
    <source>
        <strain evidence="3">IBT 11843</strain>
    </source>
</reference>
<protein>
    <submittedName>
        <fullName evidence="2">Uncharacterized protein</fullName>
    </submittedName>
</protein>
<evidence type="ECO:0000256" key="1">
    <source>
        <dbReference type="SAM" id="MobiDB-lite"/>
    </source>
</evidence>
<accession>A0A1V6NS63</accession>
<proteinExistence type="predicted"/>
<keyword evidence="3" id="KW-1185">Reference proteome</keyword>
<dbReference type="Proteomes" id="UP000191522">
    <property type="component" value="Unassembled WGS sequence"/>
</dbReference>
<dbReference type="AlphaFoldDB" id="A0A1V6NS63"/>
<feature type="region of interest" description="Disordered" evidence="1">
    <location>
        <begin position="50"/>
        <end position="75"/>
    </location>
</feature>
<dbReference type="EMBL" id="MDYL01000039">
    <property type="protein sequence ID" value="OQD67352.1"/>
    <property type="molecule type" value="Genomic_DNA"/>
</dbReference>
<organism evidence="2 3">
    <name type="scientific">Penicillium decumbens</name>
    <dbReference type="NCBI Taxonomy" id="69771"/>
    <lineage>
        <taxon>Eukaryota</taxon>
        <taxon>Fungi</taxon>
        <taxon>Dikarya</taxon>
        <taxon>Ascomycota</taxon>
        <taxon>Pezizomycotina</taxon>
        <taxon>Eurotiomycetes</taxon>
        <taxon>Eurotiomycetidae</taxon>
        <taxon>Eurotiales</taxon>
        <taxon>Aspergillaceae</taxon>
        <taxon>Penicillium</taxon>
    </lineage>
</organism>
<feature type="compositionally biased region" description="Basic and acidic residues" evidence="1">
    <location>
        <begin position="59"/>
        <end position="75"/>
    </location>
</feature>